<dbReference type="Proteomes" id="UP000812287">
    <property type="component" value="Unassembled WGS sequence"/>
</dbReference>
<name>A0A9P8AUN5_9AGAR</name>
<keyword evidence="2" id="KW-1185">Reference proteome</keyword>
<reference evidence="1" key="1">
    <citation type="submission" date="2020-11" db="EMBL/GenBank/DDBJ databases">
        <title>Adaptations for nitrogen fixation in a non-lichenized fungal sporocarp promotes dispersal by wood-feeding termites.</title>
        <authorList>
            <consortium name="DOE Joint Genome Institute"/>
            <person name="Koch R.A."/>
            <person name="Yoon G."/>
            <person name="Arayal U."/>
            <person name="Lail K."/>
            <person name="Amirebrahimi M."/>
            <person name="Labutti K."/>
            <person name="Lipzen A."/>
            <person name="Riley R."/>
            <person name="Barry K."/>
            <person name="Henrissat B."/>
            <person name="Grigoriev I.V."/>
            <person name="Herr J.R."/>
            <person name="Aime M.C."/>
        </authorList>
    </citation>
    <scope>NUCLEOTIDE SEQUENCE</scope>
    <source>
        <strain evidence="1">MCA 3950</strain>
    </source>
</reference>
<dbReference type="RefSeq" id="XP_043040597.1">
    <property type="nucleotide sequence ID" value="XM_043177059.1"/>
</dbReference>
<proteinExistence type="predicted"/>
<gene>
    <name evidence="1" type="ORF">BT62DRAFT_1004674</name>
</gene>
<evidence type="ECO:0000313" key="1">
    <source>
        <dbReference type="EMBL" id="KAG7447097.1"/>
    </source>
</evidence>
<evidence type="ECO:0000313" key="2">
    <source>
        <dbReference type="Proteomes" id="UP000812287"/>
    </source>
</evidence>
<sequence length="173" mass="19818">MKYWVLLVAGNGIDVSREFLVCEGGKRHETPQWHIAGNRATEYAVLSYIFIRWGTQPACHGNVFKSPTDSSKREDVLSGYEVANDDHEEFSRKADEGIRRWFIVVLHSFRSAFVVGFMLRNCENSRYTYFLIDKDGTYGRGCWRKDTQGPPNLYSESPALQSRQTESSAAFQC</sequence>
<accession>A0A9P8AUN5</accession>
<dbReference type="AlphaFoldDB" id="A0A9P8AUN5"/>
<comment type="caution">
    <text evidence="1">The sequence shown here is derived from an EMBL/GenBank/DDBJ whole genome shotgun (WGS) entry which is preliminary data.</text>
</comment>
<protein>
    <submittedName>
        <fullName evidence="1">Uncharacterized protein</fullName>
    </submittedName>
</protein>
<dbReference type="EMBL" id="MU250532">
    <property type="protein sequence ID" value="KAG7447097.1"/>
    <property type="molecule type" value="Genomic_DNA"/>
</dbReference>
<organism evidence="1 2">
    <name type="scientific">Guyanagaster necrorhizus</name>
    <dbReference type="NCBI Taxonomy" id="856835"/>
    <lineage>
        <taxon>Eukaryota</taxon>
        <taxon>Fungi</taxon>
        <taxon>Dikarya</taxon>
        <taxon>Basidiomycota</taxon>
        <taxon>Agaricomycotina</taxon>
        <taxon>Agaricomycetes</taxon>
        <taxon>Agaricomycetidae</taxon>
        <taxon>Agaricales</taxon>
        <taxon>Marasmiineae</taxon>
        <taxon>Physalacriaceae</taxon>
        <taxon>Guyanagaster</taxon>
    </lineage>
</organism>
<dbReference type="GeneID" id="66099346"/>